<sequence length="274" mass="31121">MLQLECLAVNYCSKVTGSSLKTLFQRSRRLRCLLMNGTSLVSEHVLQVEWEKAALQELDITATDLSTEALIDMLTRIPGLRFLSAGQLNGFNDSVLKAFMELGNPRNLIALDLDSSDNLTDDALHKFLSRYGHQLWGLALSGMPHITDQLWQSVLPILNNAKIVVMGTQERLGVNIHVDQLMDGIANNCPNLERLELRWDPENLRFSDKSQKAIDILRVKCLKLRCLVLSDGRYFEVVKANFERADRTTVVRTTTNCRVSNYYLLSNYKDLVFN</sequence>
<proteinExistence type="predicted"/>
<dbReference type="Gene3D" id="3.80.10.10">
    <property type="entry name" value="Ribonuclease Inhibitor"/>
    <property type="match status" value="1"/>
</dbReference>
<protein>
    <recommendedName>
        <fullName evidence="2">F-box/LRR-repeat protein 2</fullName>
    </recommendedName>
</protein>
<dbReference type="FunFam" id="3.80.10.10:FF:000432">
    <property type="entry name" value="Uncharacterized protein, isoform A"/>
    <property type="match status" value="1"/>
</dbReference>
<evidence type="ECO:0008006" key="2">
    <source>
        <dbReference type="Google" id="ProtNLM"/>
    </source>
</evidence>
<dbReference type="EMBL" id="OC003305">
    <property type="protein sequence ID" value="CAD7263122.1"/>
    <property type="molecule type" value="Genomic_DNA"/>
</dbReference>
<dbReference type="InterPro" id="IPR032675">
    <property type="entry name" value="LRR_dom_sf"/>
</dbReference>
<reference evidence="1" key="1">
    <citation type="submission" date="2020-11" db="EMBL/GenBank/DDBJ databases">
        <authorList>
            <person name="Tran Van P."/>
        </authorList>
    </citation>
    <scope>NUCLEOTIDE SEQUENCE</scope>
</reference>
<accession>A0A7R9G183</accession>
<dbReference type="AlphaFoldDB" id="A0A7R9G183"/>
<dbReference type="SUPFAM" id="SSF52047">
    <property type="entry name" value="RNI-like"/>
    <property type="match status" value="1"/>
</dbReference>
<gene>
    <name evidence="1" type="ORF">TSIB3V08_LOCUS7210</name>
</gene>
<dbReference type="PANTHER" id="PTHR20933">
    <property type="entry name" value="F-BOX ONLY PROTEIN 33"/>
    <property type="match status" value="1"/>
</dbReference>
<name>A0A7R9G183_TIMSH</name>
<evidence type="ECO:0000313" key="1">
    <source>
        <dbReference type="EMBL" id="CAD7263122.1"/>
    </source>
</evidence>
<dbReference type="GO" id="GO:0031398">
    <property type="term" value="P:positive regulation of protein ubiquitination"/>
    <property type="evidence" value="ECO:0007669"/>
    <property type="project" value="TreeGrafter"/>
</dbReference>
<dbReference type="PANTHER" id="PTHR20933:SF4">
    <property type="entry name" value="F-BOX INVOLVED IN POLYQ PATHOGENESIS, ISOFORM A"/>
    <property type="match status" value="1"/>
</dbReference>
<organism evidence="1">
    <name type="scientific">Timema shepardi</name>
    <name type="common">Walking stick</name>
    <dbReference type="NCBI Taxonomy" id="629360"/>
    <lineage>
        <taxon>Eukaryota</taxon>
        <taxon>Metazoa</taxon>
        <taxon>Ecdysozoa</taxon>
        <taxon>Arthropoda</taxon>
        <taxon>Hexapoda</taxon>
        <taxon>Insecta</taxon>
        <taxon>Pterygota</taxon>
        <taxon>Neoptera</taxon>
        <taxon>Polyneoptera</taxon>
        <taxon>Phasmatodea</taxon>
        <taxon>Timematodea</taxon>
        <taxon>Timematoidea</taxon>
        <taxon>Timematidae</taxon>
        <taxon>Timema</taxon>
    </lineage>
</organism>